<evidence type="ECO:0008006" key="4">
    <source>
        <dbReference type="Google" id="ProtNLM"/>
    </source>
</evidence>
<accession>A0AAN8ZZU7</accession>
<reference evidence="2 3" key="1">
    <citation type="submission" date="2023-11" db="EMBL/GenBank/DDBJ databases">
        <title>Halocaridina rubra genome assembly.</title>
        <authorList>
            <person name="Smith C."/>
        </authorList>
    </citation>
    <scope>NUCLEOTIDE SEQUENCE [LARGE SCALE GENOMIC DNA]</scope>
    <source>
        <strain evidence="2">EP-1</strain>
        <tissue evidence="2">Whole</tissue>
    </source>
</reference>
<comment type="caution">
    <text evidence="2">The sequence shown here is derived from an EMBL/GenBank/DDBJ whole genome shotgun (WGS) entry which is preliminary data.</text>
</comment>
<feature type="transmembrane region" description="Helical" evidence="1">
    <location>
        <begin position="71"/>
        <end position="94"/>
    </location>
</feature>
<proteinExistence type="predicted"/>
<dbReference type="EMBL" id="JAXCGZ010015728">
    <property type="protein sequence ID" value="KAK7069878.1"/>
    <property type="molecule type" value="Genomic_DNA"/>
</dbReference>
<organism evidence="2 3">
    <name type="scientific">Halocaridina rubra</name>
    <name type="common">Hawaiian red shrimp</name>
    <dbReference type="NCBI Taxonomy" id="373956"/>
    <lineage>
        <taxon>Eukaryota</taxon>
        <taxon>Metazoa</taxon>
        <taxon>Ecdysozoa</taxon>
        <taxon>Arthropoda</taxon>
        <taxon>Crustacea</taxon>
        <taxon>Multicrustacea</taxon>
        <taxon>Malacostraca</taxon>
        <taxon>Eumalacostraca</taxon>
        <taxon>Eucarida</taxon>
        <taxon>Decapoda</taxon>
        <taxon>Pleocyemata</taxon>
        <taxon>Caridea</taxon>
        <taxon>Atyoidea</taxon>
        <taxon>Atyidae</taxon>
        <taxon>Halocaridina</taxon>
    </lineage>
</organism>
<sequence length="99" mass="10668">MAAINYLQVIAVVLWAASIIMAVLTPNINVVVEVLGSLAAFFIFVFPGMCLLQLTLVGGELHSSTRSRGDVVLCFVAALYMIVGMFAFGLAFVLGDWRI</sequence>
<gene>
    <name evidence="2" type="ORF">SK128_017078</name>
</gene>
<name>A0AAN8ZZU7_HALRR</name>
<dbReference type="AlphaFoldDB" id="A0AAN8ZZU7"/>
<evidence type="ECO:0000313" key="2">
    <source>
        <dbReference type="EMBL" id="KAK7069878.1"/>
    </source>
</evidence>
<evidence type="ECO:0000313" key="3">
    <source>
        <dbReference type="Proteomes" id="UP001381693"/>
    </source>
</evidence>
<keyword evidence="3" id="KW-1185">Reference proteome</keyword>
<evidence type="ECO:0000256" key="1">
    <source>
        <dbReference type="SAM" id="Phobius"/>
    </source>
</evidence>
<keyword evidence="1" id="KW-1133">Transmembrane helix</keyword>
<protein>
    <recommendedName>
        <fullName evidence="4">Amino acid transporter transmembrane domain-containing protein</fullName>
    </recommendedName>
</protein>
<dbReference type="Proteomes" id="UP001381693">
    <property type="component" value="Unassembled WGS sequence"/>
</dbReference>
<keyword evidence="1" id="KW-0812">Transmembrane</keyword>
<feature type="transmembrane region" description="Helical" evidence="1">
    <location>
        <begin position="7"/>
        <end position="28"/>
    </location>
</feature>
<keyword evidence="1" id="KW-0472">Membrane</keyword>
<feature type="transmembrane region" description="Helical" evidence="1">
    <location>
        <begin position="34"/>
        <end position="59"/>
    </location>
</feature>